<organism evidence="6 7">
    <name type="scientific">Sporisorium scitamineum</name>
    <dbReference type="NCBI Taxonomy" id="49012"/>
    <lineage>
        <taxon>Eukaryota</taxon>
        <taxon>Fungi</taxon>
        <taxon>Dikarya</taxon>
        <taxon>Basidiomycota</taxon>
        <taxon>Ustilaginomycotina</taxon>
        <taxon>Ustilaginomycetes</taxon>
        <taxon>Ustilaginales</taxon>
        <taxon>Ustilaginaceae</taxon>
        <taxon>Sporisorium</taxon>
    </lineage>
</organism>
<proteinExistence type="inferred from homology"/>
<evidence type="ECO:0000313" key="7">
    <source>
        <dbReference type="Proteomes" id="UP000242770"/>
    </source>
</evidence>
<dbReference type="Gene3D" id="3.40.50.720">
    <property type="entry name" value="NAD(P)-binding Rossmann-like Domain"/>
    <property type="match status" value="1"/>
</dbReference>
<reference evidence="7" key="1">
    <citation type="submission" date="2014-06" db="EMBL/GenBank/DDBJ databases">
        <authorList>
            <person name="Berkman P.J."/>
        </authorList>
    </citation>
    <scope>NUCLEOTIDE SEQUENCE [LARGE SCALE GENOMIC DNA]</scope>
</reference>
<evidence type="ECO:0000256" key="2">
    <source>
        <dbReference type="ARBA" id="ARBA00023445"/>
    </source>
</evidence>
<dbReference type="FunFam" id="3.40.50.720:FF:001508">
    <property type="entry name" value="Uncharacterized protein"/>
    <property type="match status" value="1"/>
</dbReference>
<dbReference type="OrthoDB" id="2735536at2759"/>
<feature type="region of interest" description="Disordered" evidence="3">
    <location>
        <begin position="315"/>
        <end position="334"/>
    </location>
</feature>
<dbReference type="Proteomes" id="UP000242770">
    <property type="component" value="Unassembled WGS sequence"/>
</dbReference>
<dbReference type="EMBL" id="CCFA01000322">
    <property type="protein sequence ID" value="CDW95083.1"/>
    <property type="molecule type" value="Genomic_DNA"/>
</dbReference>
<protein>
    <submittedName>
        <fullName evidence="5">Related to methylglyoxal reductase (NADPH-dependent)</fullName>
    </submittedName>
</protein>
<dbReference type="InterPro" id="IPR036291">
    <property type="entry name" value="NAD(P)-bd_dom_sf"/>
</dbReference>
<keyword evidence="1" id="KW-0560">Oxidoreductase</keyword>
<evidence type="ECO:0000313" key="6">
    <source>
        <dbReference type="EMBL" id="CDW95083.1"/>
    </source>
</evidence>
<gene>
    <name evidence="6" type="primary">SSCI05990.1</name>
    <name evidence="5" type="ORF">SPSC_06172</name>
</gene>
<dbReference type="SUPFAM" id="SSF51735">
    <property type="entry name" value="NAD(P)-binding Rossmann-fold domains"/>
    <property type="match status" value="1"/>
</dbReference>
<accession>A0A0F7S5V9</accession>
<dbReference type="STRING" id="49012.A0A0F7S5V9"/>
<dbReference type="PANTHER" id="PTHR10366">
    <property type="entry name" value="NAD DEPENDENT EPIMERASE/DEHYDRATASE"/>
    <property type="match status" value="1"/>
</dbReference>
<dbReference type="InterPro" id="IPR050425">
    <property type="entry name" value="NAD(P)_dehydrat-like"/>
</dbReference>
<evidence type="ECO:0000313" key="5">
    <source>
        <dbReference type="EMBL" id="CDU26001.1"/>
    </source>
</evidence>
<reference evidence="5" key="2">
    <citation type="submission" date="2014-06" db="EMBL/GenBank/DDBJ databases">
        <authorList>
            <person name="Ju J."/>
            <person name="Zhang J."/>
        </authorList>
    </citation>
    <scope>NUCLEOTIDE SEQUENCE</scope>
    <source>
        <strain evidence="5">SscI8</strain>
    </source>
</reference>
<feature type="domain" description="NAD-dependent epimerase/dehydratase" evidence="4">
    <location>
        <begin position="13"/>
        <end position="283"/>
    </location>
</feature>
<reference evidence="6" key="3">
    <citation type="submission" date="2014-06" db="EMBL/GenBank/DDBJ databases">
        <authorList>
            <person name="Berkman J.Paul."/>
        </authorList>
    </citation>
    <scope>NUCLEOTIDE SEQUENCE [LARGE SCALE GENOMIC DNA]</scope>
</reference>
<evidence type="ECO:0000256" key="1">
    <source>
        <dbReference type="ARBA" id="ARBA00023002"/>
    </source>
</evidence>
<dbReference type="PANTHER" id="PTHR10366:SF564">
    <property type="entry name" value="STEROL-4-ALPHA-CARBOXYLATE 3-DEHYDROGENASE, DECARBOXYLATING"/>
    <property type="match status" value="1"/>
</dbReference>
<dbReference type="AlphaFoldDB" id="A0A0F7S5V9"/>
<name>A0A0F7S5V9_9BASI</name>
<dbReference type="Pfam" id="PF01370">
    <property type="entry name" value="Epimerase"/>
    <property type="match status" value="1"/>
</dbReference>
<evidence type="ECO:0000259" key="4">
    <source>
        <dbReference type="Pfam" id="PF01370"/>
    </source>
</evidence>
<dbReference type="InterPro" id="IPR001509">
    <property type="entry name" value="Epimerase_deHydtase"/>
</dbReference>
<comment type="similarity">
    <text evidence="2">Belongs to the NAD(P)-dependent epimerase/dehydratase family. Dihydroflavonol-4-reductase subfamily.</text>
</comment>
<sequence length="371" mass="41221">MSAPATTPQGPKVLLTGVSGFVGSHVLDQLLKSDRNYHVTCVIRSKAKTEPWLSRQFADAFGSRIDVIEVPDLLASGCLDEAVEGKDYVVHVASPYVLTAKNNKRDIIDPAVNMTRNVLEAALKAENKAKAAGVTPQLKRIVVTSSFAAILNPLKGIEKRNYTYTDKDWQPIQYAFLGTFYSPLAYLISKTLAEKSVWTFLEQHKPSFDAATVNPPQIYGPIIHEVKSEDAINTSSAEPWKLYKAGGPKGDGKVPVESFWSFCDVRDVARIHVAALDNPKASKTRYLAYGGSVSWQEVADEIHDNPEYPQELRDHIPKGNHGQKHRPSPLAKLDTSRAEKDLGINFLDWKESVIKGSLYSFVEIEKKWSQQ</sequence>
<keyword evidence="7" id="KW-1185">Reference proteome</keyword>
<dbReference type="EMBL" id="LK056692">
    <property type="protein sequence ID" value="CDU26001.1"/>
    <property type="molecule type" value="Genomic_DNA"/>
</dbReference>
<dbReference type="GO" id="GO:0016616">
    <property type="term" value="F:oxidoreductase activity, acting on the CH-OH group of donors, NAD or NADP as acceptor"/>
    <property type="evidence" value="ECO:0007669"/>
    <property type="project" value="TreeGrafter"/>
</dbReference>
<evidence type="ECO:0000256" key="3">
    <source>
        <dbReference type="SAM" id="MobiDB-lite"/>
    </source>
</evidence>